<protein>
    <recommendedName>
        <fullName evidence="4">NR LBD domain-containing protein</fullName>
    </recommendedName>
</protein>
<dbReference type="AlphaFoldDB" id="A0A6A5GFJ4"/>
<evidence type="ECO:0000313" key="5">
    <source>
        <dbReference type="EMBL" id="KAF1753524.1"/>
    </source>
</evidence>
<comment type="caution">
    <text evidence="5">The sequence shown here is derived from an EMBL/GenBank/DDBJ whole genome shotgun (WGS) entry which is preliminary data.</text>
</comment>
<keyword evidence="1" id="KW-0805">Transcription regulation</keyword>
<dbReference type="PANTHER" id="PTHR45680">
    <property type="entry name" value="NUCLEAR HORMONE RECEPTOR FAMILY"/>
    <property type="match status" value="1"/>
</dbReference>
<accession>A0A6A5GFJ4</accession>
<dbReference type="Gene3D" id="1.10.565.10">
    <property type="entry name" value="Retinoid X Receptor"/>
    <property type="match status" value="1"/>
</dbReference>
<sequence length="175" mass="20668">MTILRGIWKIWSKLEKLATEAKSGKNSHLLLGIMKIIEVDMSWCSRFTMQQLKFFDSEEDDIISENLVQLMADLQPSDVELSYMLCQLCFHSVGKKHQREILEVMESFSEILSDQLHSYYVNVMKRSNYSNRISKMMKINNLIQQSIQRERVKNELMRIFDVFFISCSHPDLFKS</sequence>
<evidence type="ECO:0000259" key="4">
    <source>
        <dbReference type="PROSITE" id="PS51843"/>
    </source>
</evidence>
<name>A0A6A5GFJ4_CAERE</name>
<dbReference type="SMART" id="SM00430">
    <property type="entry name" value="HOLI"/>
    <property type="match status" value="1"/>
</dbReference>
<proteinExistence type="predicted"/>
<dbReference type="GeneID" id="9818207"/>
<reference evidence="5 6" key="1">
    <citation type="submission" date="2019-12" db="EMBL/GenBank/DDBJ databases">
        <title>Chromosome-level assembly of the Caenorhabditis remanei genome.</title>
        <authorList>
            <person name="Teterina A.A."/>
            <person name="Willis J.H."/>
            <person name="Phillips P.C."/>
        </authorList>
    </citation>
    <scope>NUCLEOTIDE SEQUENCE [LARGE SCALE GENOMIC DNA]</scope>
    <source>
        <strain evidence="5 6">PX506</strain>
        <tissue evidence="5">Whole organism</tissue>
    </source>
</reference>
<dbReference type="Pfam" id="PF00104">
    <property type="entry name" value="Hormone_recep"/>
    <property type="match status" value="1"/>
</dbReference>
<dbReference type="KEGG" id="crq:GCK72_020081"/>
<evidence type="ECO:0000256" key="3">
    <source>
        <dbReference type="ARBA" id="ARBA00023170"/>
    </source>
</evidence>
<feature type="domain" description="NR LBD" evidence="4">
    <location>
        <begin position="1"/>
        <end position="175"/>
    </location>
</feature>
<dbReference type="SUPFAM" id="SSF48508">
    <property type="entry name" value="Nuclear receptor ligand-binding domain"/>
    <property type="match status" value="1"/>
</dbReference>
<dbReference type="PANTHER" id="PTHR45680:SF5">
    <property type="entry name" value="NUCLEAR HORMONE RECEPTOR FAMILY-RELATED"/>
    <property type="match status" value="1"/>
</dbReference>
<dbReference type="InterPro" id="IPR051152">
    <property type="entry name" value="C.elegans_Orphan_NR"/>
</dbReference>
<evidence type="ECO:0000256" key="1">
    <source>
        <dbReference type="ARBA" id="ARBA00023015"/>
    </source>
</evidence>
<organism evidence="5 6">
    <name type="scientific">Caenorhabditis remanei</name>
    <name type="common">Caenorhabditis vulgaris</name>
    <dbReference type="NCBI Taxonomy" id="31234"/>
    <lineage>
        <taxon>Eukaryota</taxon>
        <taxon>Metazoa</taxon>
        <taxon>Ecdysozoa</taxon>
        <taxon>Nematoda</taxon>
        <taxon>Chromadorea</taxon>
        <taxon>Rhabditida</taxon>
        <taxon>Rhabditina</taxon>
        <taxon>Rhabditomorpha</taxon>
        <taxon>Rhabditoidea</taxon>
        <taxon>Rhabditidae</taxon>
        <taxon>Peloderinae</taxon>
        <taxon>Caenorhabditis</taxon>
    </lineage>
</organism>
<dbReference type="InterPro" id="IPR035500">
    <property type="entry name" value="NHR-like_dom_sf"/>
</dbReference>
<dbReference type="RefSeq" id="XP_053582285.1">
    <property type="nucleotide sequence ID" value="XM_053733372.1"/>
</dbReference>
<evidence type="ECO:0000256" key="2">
    <source>
        <dbReference type="ARBA" id="ARBA00023163"/>
    </source>
</evidence>
<dbReference type="CTD" id="9818207"/>
<gene>
    <name evidence="5" type="ORF">GCK72_020081</name>
</gene>
<dbReference type="PROSITE" id="PS51843">
    <property type="entry name" value="NR_LBD"/>
    <property type="match status" value="1"/>
</dbReference>
<keyword evidence="2" id="KW-0804">Transcription</keyword>
<dbReference type="InterPro" id="IPR000536">
    <property type="entry name" value="Nucl_hrmn_rcpt_lig-bd"/>
</dbReference>
<dbReference type="Proteomes" id="UP000483820">
    <property type="component" value="Chromosome V"/>
</dbReference>
<dbReference type="EMBL" id="WUAV01000005">
    <property type="protein sequence ID" value="KAF1753524.1"/>
    <property type="molecule type" value="Genomic_DNA"/>
</dbReference>
<keyword evidence="3" id="KW-0675">Receptor</keyword>
<evidence type="ECO:0000313" key="6">
    <source>
        <dbReference type="Proteomes" id="UP000483820"/>
    </source>
</evidence>